<reference evidence="1" key="1">
    <citation type="submission" date="2025-08" db="UniProtKB">
        <authorList>
            <consortium name="Ensembl"/>
        </authorList>
    </citation>
    <scope>IDENTIFICATION</scope>
</reference>
<protein>
    <submittedName>
        <fullName evidence="1">Uncharacterized protein</fullName>
    </submittedName>
</protein>
<accession>A0A8D2ILH5</accession>
<dbReference type="InterPro" id="IPR036552">
    <property type="entry name" value="CBF_bsu_sf"/>
</dbReference>
<organism evidence="1 2">
    <name type="scientific">Varanus komodoensis</name>
    <name type="common">Komodo dragon</name>
    <dbReference type="NCBI Taxonomy" id="61221"/>
    <lineage>
        <taxon>Eukaryota</taxon>
        <taxon>Metazoa</taxon>
        <taxon>Chordata</taxon>
        <taxon>Craniata</taxon>
        <taxon>Vertebrata</taxon>
        <taxon>Euteleostomi</taxon>
        <taxon>Lepidosauria</taxon>
        <taxon>Squamata</taxon>
        <taxon>Bifurcata</taxon>
        <taxon>Unidentata</taxon>
        <taxon>Episquamata</taxon>
        <taxon>Toxicofera</taxon>
        <taxon>Anguimorpha</taxon>
        <taxon>Paleoanguimorpha</taxon>
        <taxon>Varanoidea</taxon>
        <taxon>Varanidae</taxon>
        <taxon>Varanus</taxon>
    </lineage>
</organism>
<reference evidence="1" key="2">
    <citation type="submission" date="2025-09" db="UniProtKB">
        <authorList>
            <consortium name="Ensembl"/>
        </authorList>
    </citation>
    <scope>IDENTIFICATION</scope>
</reference>
<dbReference type="AlphaFoldDB" id="A0A8D2ILH5"/>
<evidence type="ECO:0000313" key="1">
    <source>
        <dbReference type="Ensembl" id="ENSVKKP00000001326.1"/>
    </source>
</evidence>
<name>A0A8D2ILH5_VARKO</name>
<keyword evidence="2" id="KW-1185">Reference proteome</keyword>
<evidence type="ECO:0000313" key="2">
    <source>
        <dbReference type="Proteomes" id="UP000694545"/>
    </source>
</evidence>
<proteinExistence type="predicted"/>
<sequence length="188" mass="21783">MFPRENLPVAPTLVLPPDQRTTKERILHRKCYFLYFISILPHSQSSLGRFQNVCWGEWSETTFLAILLQPISLSSIFLAGQLGVPWQRPTQECTALERERGKVELKAPVILGKVCDYLERLQKGGCGMVRMLQECVNSSHWEEMVVSYSDLLRTGFHIDRRSDSLWVGLGNRCPVQPLVHLFWMRFNY</sequence>
<dbReference type="SUPFAM" id="SSF50723">
    <property type="entry name" value="Core binding factor beta, CBF"/>
    <property type="match status" value="1"/>
</dbReference>
<dbReference type="Ensembl" id="ENSVKKT00000001376.1">
    <property type="protein sequence ID" value="ENSVKKP00000001326.1"/>
    <property type="gene ID" value="ENSVKKG00000001102.1"/>
</dbReference>
<dbReference type="Proteomes" id="UP000694545">
    <property type="component" value="Unplaced"/>
</dbReference>